<dbReference type="GO" id="GO:0016878">
    <property type="term" value="F:acid-thiol ligase activity"/>
    <property type="evidence" value="ECO:0007669"/>
    <property type="project" value="UniProtKB-ARBA"/>
</dbReference>
<dbReference type="Proteomes" id="UP000617531">
    <property type="component" value="Unassembled WGS sequence"/>
</dbReference>
<organism evidence="3 4">
    <name type="scientific">Pseudolysinimonas yzui</name>
    <dbReference type="NCBI Taxonomy" id="2708254"/>
    <lineage>
        <taxon>Bacteria</taxon>
        <taxon>Bacillati</taxon>
        <taxon>Actinomycetota</taxon>
        <taxon>Actinomycetes</taxon>
        <taxon>Micrococcales</taxon>
        <taxon>Microbacteriaceae</taxon>
        <taxon>Pseudolysinimonas</taxon>
    </lineage>
</organism>
<protein>
    <submittedName>
        <fullName evidence="3">2,3-dihydroxybenzoate-AMP ligase</fullName>
    </submittedName>
</protein>
<dbReference type="PANTHER" id="PTHR43767">
    <property type="entry name" value="LONG-CHAIN-FATTY-ACID--COA LIGASE"/>
    <property type="match status" value="1"/>
</dbReference>
<evidence type="ECO:0000259" key="2">
    <source>
        <dbReference type="Pfam" id="PF13193"/>
    </source>
</evidence>
<dbReference type="InterPro" id="IPR050237">
    <property type="entry name" value="ATP-dep_AMP-bd_enzyme"/>
</dbReference>
<accession>A0A8J3M2Y1</accession>
<evidence type="ECO:0000313" key="3">
    <source>
        <dbReference type="EMBL" id="GHF27395.1"/>
    </source>
</evidence>
<evidence type="ECO:0000313" key="4">
    <source>
        <dbReference type="Proteomes" id="UP000617531"/>
    </source>
</evidence>
<dbReference type="Pfam" id="PF00501">
    <property type="entry name" value="AMP-binding"/>
    <property type="match status" value="1"/>
</dbReference>
<dbReference type="InterPro" id="IPR000873">
    <property type="entry name" value="AMP-dep_synth/lig_dom"/>
</dbReference>
<feature type="domain" description="AMP-dependent synthetase/ligase" evidence="1">
    <location>
        <begin position="34"/>
        <end position="401"/>
    </location>
</feature>
<dbReference type="InterPro" id="IPR042099">
    <property type="entry name" value="ANL_N_sf"/>
</dbReference>
<dbReference type="EMBL" id="BNAI01000015">
    <property type="protein sequence ID" value="GHF27395.1"/>
    <property type="molecule type" value="Genomic_DNA"/>
</dbReference>
<dbReference type="InterPro" id="IPR045851">
    <property type="entry name" value="AMP-bd_C_sf"/>
</dbReference>
<dbReference type="PANTHER" id="PTHR43767:SF1">
    <property type="entry name" value="NONRIBOSOMAL PEPTIDE SYNTHASE PES1 (EUROFUNG)-RELATED"/>
    <property type="match status" value="1"/>
</dbReference>
<comment type="caution">
    <text evidence="3">The sequence shown here is derived from an EMBL/GenBank/DDBJ whole genome shotgun (WGS) entry which is preliminary data.</text>
</comment>
<dbReference type="AlphaFoldDB" id="A0A8J3M2Y1"/>
<dbReference type="RefSeq" id="WP_191284387.1">
    <property type="nucleotide sequence ID" value="NZ_BNAI01000015.1"/>
</dbReference>
<reference evidence="3" key="2">
    <citation type="submission" date="2020-09" db="EMBL/GenBank/DDBJ databases">
        <authorList>
            <person name="Sun Q."/>
            <person name="Zhou Y."/>
        </authorList>
    </citation>
    <scope>NUCLEOTIDE SEQUENCE</scope>
    <source>
        <strain evidence="3">CGMCC 1.16548</strain>
    </source>
</reference>
<evidence type="ECO:0000259" key="1">
    <source>
        <dbReference type="Pfam" id="PF00501"/>
    </source>
</evidence>
<dbReference type="InterPro" id="IPR025110">
    <property type="entry name" value="AMP-bd_C"/>
</dbReference>
<dbReference type="PROSITE" id="PS00455">
    <property type="entry name" value="AMP_BINDING"/>
    <property type="match status" value="1"/>
</dbReference>
<feature type="domain" description="AMP-binding enzyme C-terminal" evidence="2">
    <location>
        <begin position="451"/>
        <end position="527"/>
    </location>
</feature>
<sequence length="547" mass="59098">MSLPGTVPWPPEFASRYRSEGYWEDRPIGDYIADAAAAAPERVAVVTPEVRMTYDELMSRADAAAARLHGMGLRPGDRILLQLPNDWPFIVLTLACFRSGVIPVMALPAHRLHELSHLARMAEARAIAVPDRVRDFDHVELARQVAAEAVSVETILVSGAAPDDCVSLADLLAPAAADHNQLDHAPDPDSPACFLLSGGTTGLPKLIVRTHNDYAYNVRATASATGFSERTVYLSTLPASHNFALACPGILGALFVGGTAVMLPSPEPARAFETIRREGVTVASAVPAVAQRWLEHQRESGAGPMPSFEVLQVGGSRMPDELAARVRPELGATLQQVFGMAEGLINMTRLDDPDDVILTTQGRPVSPADEIRILDDQGGELPDDAVGSIVTRGPYTPRGYFQAKEQNARAFLDGWYASGDLVQRRPDGNLVVHGRDKDTINRGGEKISAEEVESFAYRIDGIRLAAVVGTPDPILGERICLCVVLRTEVTVTLDDVRASFARAGLAPFKHPEQLELLDEMPLTKVGKVDKAALRTRFANERLKSPPA</sequence>
<proteinExistence type="predicted"/>
<dbReference type="Gene3D" id="3.40.50.12780">
    <property type="entry name" value="N-terminal domain of ligase-like"/>
    <property type="match status" value="1"/>
</dbReference>
<keyword evidence="4" id="KW-1185">Reference proteome</keyword>
<reference evidence="3" key="1">
    <citation type="journal article" date="2014" name="Int. J. Syst. Evol. Microbiol.">
        <title>Complete genome sequence of Corynebacterium casei LMG S-19264T (=DSM 44701T), isolated from a smear-ripened cheese.</title>
        <authorList>
            <consortium name="US DOE Joint Genome Institute (JGI-PGF)"/>
            <person name="Walter F."/>
            <person name="Albersmeier A."/>
            <person name="Kalinowski J."/>
            <person name="Ruckert C."/>
        </authorList>
    </citation>
    <scope>NUCLEOTIDE SEQUENCE</scope>
    <source>
        <strain evidence="3">CGMCC 1.16548</strain>
    </source>
</reference>
<gene>
    <name evidence="3" type="primary">pchD</name>
    <name evidence="3" type="ORF">GCM10011600_30290</name>
</gene>
<dbReference type="InterPro" id="IPR020845">
    <property type="entry name" value="AMP-binding_CS"/>
</dbReference>
<dbReference type="Pfam" id="PF13193">
    <property type="entry name" value="AMP-binding_C"/>
    <property type="match status" value="1"/>
</dbReference>
<name>A0A8J3M2Y1_9MICO</name>
<dbReference type="Gene3D" id="3.30.300.30">
    <property type="match status" value="1"/>
</dbReference>
<dbReference type="SUPFAM" id="SSF56801">
    <property type="entry name" value="Acetyl-CoA synthetase-like"/>
    <property type="match status" value="1"/>
</dbReference>
<keyword evidence="3" id="KW-0436">Ligase</keyword>